<dbReference type="InterPro" id="IPR051091">
    <property type="entry name" value="O-Glucosyltr/Glycosyltrsf_90"/>
</dbReference>
<dbReference type="SMART" id="SM00672">
    <property type="entry name" value="CAP10"/>
    <property type="match status" value="1"/>
</dbReference>
<dbReference type="EMBL" id="HBIJ01005834">
    <property type="protein sequence ID" value="CAE0363362.1"/>
    <property type="molecule type" value="Transcribed_RNA"/>
</dbReference>
<feature type="domain" description="Glycosyl transferase CAP10" evidence="4">
    <location>
        <begin position="248"/>
        <end position="521"/>
    </location>
</feature>
<dbReference type="Pfam" id="PF05686">
    <property type="entry name" value="Glyco_transf_90"/>
    <property type="match status" value="1"/>
</dbReference>
<evidence type="ECO:0000256" key="2">
    <source>
        <dbReference type="ARBA" id="ARBA00022679"/>
    </source>
</evidence>
<evidence type="ECO:0000313" key="5">
    <source>
        <dbReference type="EMBL" id="CAE0363362.1"/>
    </source>
</evidence>
<keyword evidence="2" id="KW-0808">Transferase</keyword>
<feature type="chain" id="PRO_5035584443" description="Glycosyl transferase CAP10 domain-containing protein" evidence="3">
    <location>
        <begin position="23"/>
        <end position="539"/>
    </location>
</feature>
<evidence type="ECO:0000256" key="3">
    <source>
        <dbReference type="SAM" id="SignalP"/>
    </source>
</evidence>
<organism evidence="6">
    <name type="scientific">Aureoumbra lagunensis</name>
    <dbReference type="NCBI Taxonomy" id="44058"/>
    <lineage>
        <taxon>Eukaryota</taxon>
        <taxon>Sar</taxon>
        <taxon>Stramenopiles</taxon>
        <taxon>Ochrophyta</taxon>
        <taxon>Pelagophyceae</taxon>
        <taxon>Pelagomonadales</taxon>
        <taxon>Aureoumbra</taxon>
    </lineage>
</organism>
<protein>
    <recommendedName>
        <fullName evidence="4">Glycosyl transferase CAP10 domain-containing protein</fullName>
    </recommendedName>
</protein>
<dbReference type="InterPro" id="IPR006598">
    <property type="entry name" value="CAP10"/>
</dbReference>
<evidence type="ECO:0000313" key="6">
    <source>
        <dbReference type="EMBL" id="CAE0363363.1"/>
    </source>
</evidence>
<accession>A0A6S8BPF8</accession>
<sequence length="539" mass="62919">MTLLLLLRINMFLYMLRKKCLAQLMRYDAEDDLALEVLSSNESFLRCPPLQESIRIDEDEVELVIKSENVKLPGLQLCAHKDLPDEVCAVLLRYLEKKWQEHCSNLKQKDVSLEEEMNYKKKRIWFQSWSESIIKNETKQSNNNRIFEPPLNENEIKIWTPPPNFIANIAQAVTAPWVQRKISRSQVEAAAEKDDDCVLFQLIHGEVYAIVNYKKLETWQNSPFPWRARRRLAVFELLQRLAPKLQRDLEVVFCPHDCVLTTNRANQPEKKNFYAHHGASNENVLILSLVGCAHSDSIPFPVFDVRTIDLNESLQNWDNVVSQHIIRNRETSFPKWYHQQRDHRAIFRGQVQGKSCWSGDSYNQGIGPQSSILDQYGLPSCGRRRLFSLGAKWPRRFDIDFDRIPLLAQEVYRYQIYAEGHCGWSDRLKFLLFMGSAIFFQETFCREFYAYGLEPWVHYLPIAYHFDNLAKIHEWAQSHPSAVLRIIHNMHTYAYTILNQAAIHSYAITVLNQIGSALNYIPVVRSHATTQLPSNFFAQ</sequence>
<feature type="signal peptide" evidence="3">
    <location>
        <begin position="1"/>
        <end position="22"/>
    </location>
</feature>
<dbReference type="PANTHER" id="PTHR12203">
    <property type="entry name" value="KDEL LYS-ASP-GLU-LEU CONTAINING - RELATED"/>
    <property type="match status" value="1"/>
</dbReference>
<evidence type="ECO:0000256" key="1">
    <source>
        <dbReference type="ARBA" id="ARBA00010118"/>
    </source>
</evidence>
<keyword evidence="3" id="KW-0732">Signal</keyword>
<evidence type="ECO:0000259" key="4">
    <source>
        <dbReference type="SMART" id="SM00672"/>
    </source>
</evidence>
<reference evidence="6" key="1">
    <citation type="submission" date="2021-01" db="EMBL/GenBank/DDBJ databases">
        <authorList>
            <person name="Corre E."/>
            <person name="Pelletier E."/>
            <person name="Niang G."/>
            <person name="Scheremetjew M."/>
            <person name="Finn R."/>
            <person name="Kale V."/>
            <person name="Holt S."/>
            <person name="Cochrane G."/>
            <person name="Meng A."/>
            <person name="Brown T."/>
            <person name="Cohen L."/>
        </authorList>
    </citation>
    <scope>NUCLEOTIDE SEQUENCE</scope>
    <source>
        <strain evidence="6">CCMP1510</strain>
    </source>
</reference>
<comment type="similarity">
    <text evidence="1">Belongs to the glycosyltransferase 90 family.</text>
</comment>
<proteinExistence type="inferred from homology"/>
<dbReference type="GO" id="GO:0016740">
    <property type="term" value="F:transferase activity"/>
    <property type="evidence" value="ECO:0007669"/>
    <property type="project" value="UniProtKB-KW"/>
</dbReference>
<name>A0A6S8BPF8_9STRA</name>
<dbReference type="AlphaFoldDB" id="A0A6S8BPF8"/>
<dbReference type="PANTHER" id="PTHR12203:SF35">
    <property type="entry name" value="PROTEIN O-GLUCOSYLTRANSFERASE 1"/>
    <property type="match status" value="1"/>
</dbReference>
<gene>
    <name evidence="5" type="ORF">ALAG00032_LOCUS4103</name>
    <name evidence="6" type="ORF">ALAG00032_LOCUS4104</name>
</gene>
<dbReference type="EMBL" id="HBIJ01005835">
    <property type="protein sequence ID" value="CAE0363363.1"/>
    <property type="molecule type" value="Transcribed_RNA"/>
</dbReference>